<dbReference type="Pfam" id="PF12802">
    <property type="entry name" value="MarR_2"/>
    <property type="match status" value="1"/>
</dbReference>
<gene>
    <name evidence="3" type="ORF">C7Y72_04385</name>
</gene>
<dbReference type="AlphaFoldDB" id="A0A2T4UNB6"/>
<reference evidence="3 4" key="1">
    <citation type="submission" date="2018-03" db="EMBL/GenBank/DDBJ databases">
        <title>Aquarubrobacter algicola gen. nov., sp. nov., a novel actinobacterium isolated from shallow eutrophic lake during the end of cyanobacterial harmful algal blooms.</title>
        <authorList>
            <person name="Chun S.J."/>
        </authorList>
    </citation>
    <scope>NUCLEOTIDE SEQUENCE [LARGE SCALE GENOMIC DNA]</scope>
    <source>
        <strain evidence="3 4">Seoho-28</strain>
    </source>
</reference>
<evidence type="ECO:0000256" key="1">
    <source>
        <dbReference type="SAM" id="MobiDB-lite"/>
    </source>
</evidence>
<evidence type="ECO:0000259" key="2">
    <source>
        <dbReference type="PROSITE" id="PS50995"/>
    </source>
</evidence>
<dbReference type="PANTHER" id="PTHR33164">
    <property type="entry name" value="TRANSCRIPTIONAL REGULATOR, MARR FAMILY"/>
    <property type="match status" value="1"/>
</dbReference>
<keyword evidence="4" id="KW-1185">Reference proteome</keyword>
<dbReference type="Gene3D" id="1.10.10.10">
    <property type="entry name" value="Winged helix-like DNA-binding domain superfamily/Winged helix DNA-binding domain"/>
    <property type="match status" value="1"/>
</dbReference>
<dbReference type="SUPFAM" id="SSF46785">
    <property type="entry name" value="Winged helix' DNA-binding domain"/>
    <property type="match status" value="1"/>
</dbReference>
<comment type="caution">
    <text evidence="3">The sequence shown here is derived from an EMBL/GenBank/DDBJ whole genome shotgun (WGS) entry which is preliminary data.</text>
</comment>
<dbReference type="PANTHER" id="PTHR33164:SF43">
    <property type="entry name" value="HTH-TYPE TRANSCRIPTIONAL REPRESSOR YETL"/>
    <property type="match status" value="1"/>
</dbReference>
<dbReference type="Proteomes" id="UP000240739">
    <property type="component" value="Unassembled WGS sequence"/>
</dbReference>
<dbReference type="InterPro" id="IPR036388">
    <property type="entry name" value="WH-like_DNA-bd_sf"/>
</dbReference>
<name>A0A2T4UNB6_9ACTN</name>
<accession>A0A2T4UNB6</accession>
<feature type="compositionally biased region" description="Basic residues" evidence="1">
    <location>
        <begin position="17"/>
        <end position="34"/>
    </location>
</feature>
<feature type="domain" description="HTH marR-type" evidence="2">
    <location>
        <begin position="49"/>
        <end position="186"/>
    </location>
</feature>
<dbReference type="GO" id="GO:0006950">
    <property type="term" value="P:response to stress"/>
    <property type="evidence" value="ECO:0007669"/>
    <property type="project" value="TreeGrafter"/>
</dbReference>
<dbReference type="PROSITE" id="PS50995">
    <property type="entry name" value="HTH_MARR_2"/>
    <property type="match status" value="1"/>
</dbReference>
<organism evidence="3 4">
    <name type="scientific">Paraconexibacter algicola</name>
    <dbReference type="NCBI Taxonomy" id="2133960"/>
    <lineage>
        <taxon>Bacteria</taxon>
        <taxon>Bacillati</taxon>
        <taxon>Actinomycetota</taxon>
        <taxon>Thermoleophilia</taxon>
        <taxon>Solirubrobacterales</taxon>
        <taxon>Paraconexibacteraceae</taxon>
        <taxon>Paraconexibacter</taxon>
    </lineage>
</organism>
<evidence type="ECO:0000313" key="3">
    <source>
        <dbReference type="EMBL" id="PTL60708.1"/>
    </source>
</evidence>
<dbReference type="EMBL" id="PYYB01000001">
    <property type="protein sequence ID" value="PTL60708.1"/>
    <property type="molecule type" value="Genomic_DNA"/>
</dbReference>
<proteinExistence type="predicted"/>
<sequence length="191" mass="21068">MVGARRDPAGPPARPAAARRRARRAPRHRRRGRRGGAGDAARGGARVTREEQLLELRRALRELLHTERRLRSREPEPGRLSWPQYRVVHALVELGGTAPAGKLAVAAEMTPASLTQAVDGLATLGLVERARSDADRRRVDVVLTAAGREKYDAVGARIQPLWDEAFGDDTPEELAQATRTLERLTALLLRF</sequence>
<protein>
    <recommendedName>
        <fullName evidence="2">HTH marR-type domain-containing protein</fullName>
    </recommendedName>
</protein>
<evidence type="ECO:0000313" key="4">
    <source>
        <dbReference type="Proteomes" id="UP000240739"/>
    </source>
</evidence>
<dbReference type="GO" id="GO:0003700">
    <property type="term" value="F:DNA-binding transcription factor activity"/>
    <property type="evidence" value="ECO:0007669"/>
    <property type="project" value="InterPro"/>
</dbReference>
<dbReference type="SMART" id="SM00347">
    <property type="entry name" value="HTH_MARR"/>
    <property type="match status" value="1"/>
</dbReference>
<dbReference type="InterPro" id="IPR039422">
    <property type="entry name" value="MarR/SlyA-like"/>
</dbReference>
<dbReference type="InterPro" id="IPR036390">
    <property type="entry name" value="WH_DNA-bd_sf"/>
</dbReference>
<feature type="region of interest" description="Disordered" evidence="1">
    <location>
        <begin position="1"/>
        <end position="47"/>
    </location>
</feature>
<dbReference type="InterPro" id="IPR000835">
    <property type="entry name" value="HTH_MarR-typ"/>
</dbReference>